<accession>A0ACC1HCB6</accession>
<comment type="caution">
    <text evidence="1">The sequence shown here is derived from an EMBL/GenBank/DDBJ whole genome shotgun (WGS) entry which is preliminary data.</text>
</comment>
<proteinExistence type="predicted"/>
<sequence>MATAAIGVLETSHSTGGDEVAVEDALLRTERGSNEETVGIKRETSHVDASLAKLRAEIARRKARIAQLQKTRTQLLAHTRGPASKRRHQQGGGNAFEATFLEALDRALKEPLAKANSTGEWRYPLLRQAGGVIDGLTLESQIEAWRTNDATSLVTSWIDGPMSVDNGVGWSDGETDIGGRKYLLDEFDTKISATPGTSTSGRTKGDVSFLSRESHKRLVRRLGNTLYRQPSLLESSDLAFMTGGTGMIDGNEGNHEATK</sequence>
<keyword evidence="2" id="KW-1185">Reference proteome</keyword>
<organism evidence="1 2">
    <name type="scientific">Spiromyces aspiralis</name>
    <dbReference type="NCBI Taxonomy" id="68401"/>
    <lineage>
        <taxon>Eukaryota</taxon>
        <taxon>Fungi</taxon>
        <taxon>Fungi incertae sedis</taxon>
        <taxon>Zoopagomycota</taxon>
        <taxon>Kickxellomycotina</taxon>
        <taxon>Kickxellomycetes</taxon>
        <taxon>Kickxellales</taxon>
        <taxon>Kickxellaceae</taxon>
        <taxon>Spiromyces</taxon>
    </lineage>
</organism>
<evidence type="ECO:0000313" key="2">
    <source>
        <dbReference type="Proteomes" id="UP001145114"/>
    </source>
</evidence>
<evidence type="ECO:0000313" key="1">
    <source>
        <dbReference type="EMBL" id="KAJ1674225.1"/>
    </source>
</evidence>
<feature type="non-terminal residue" evidence="1">
    <location>
        <position position="259"/>
    </location>
</feature>
<protein>
    <submittedName>
        <fullName evidence="1">Uncharacterized protein</fullName>
    </submittedName>
</protein>
<name>A0ACC1HCB6_9FUNG</name>
<dbReference type="EMBL" id="JAMZIH010006151">
    <property type="protein sequence ID" value="KAJ1674225.1"/>
    <property type="molecule type" value="Genomic_DNA"/>
</dbReference>
<gene>
    <name evidence="1" type="ORF">EV182_003713</name>
</gene>
<dbReference type="Proteomes" id="UP001145114">
    <property type="component" value="Unassembled WGS sequence"/>
</dbReference>
<reference evidence="1" key="1">
    <citation type="submission" date="2022-06" db="EMBL/GenBank/DDBJ databases">
        <title>Phylogenomic reconstructions and comparative analyses of Kickxellomycotina fungi.</title>
        <authorList>
            <person name="Reynolds N.K."/>
            <person name="Stajich J.E."/>
            <person name="Barry K."/>
            <person name="Grigoriev I.V."/>
            <person name="Crous P."/>
            <person name="Smith M.E."/>
        </authorList>
    </citation>
    <scope>NUCLEOTIDE SEQUENCE</scope>
    <source>
        <strain evidence="1">RSA 2271</strain>
    </source>
</reference>